<dbReference type="eggNOG" id="ENOG502RYMD">
    <property type="taxonomic scope" value="Eukaryota"/>
</dbReference>
<dbReference type="AlphaFoldDB" id="A0A251R2U3"/>
<dbReference type="Pfam" id="PF25349">
    <property type="entry name" value="PH_PHS1"/>
    <property type="match status" value="1"/>
</dbReference>
<evidence type="ECO:0000259" key="1">
    <source>
        <dbReference type="Pfam" id="PF25349"/>
    </source>
</evidence>
<dbReference type="OrthoDB" id="1864854at2759"/>
<evidence type="ECO:0000313" key="3">
    <source>
        <dbReference type="Proteomes" id="UP000006882"/>
    </source>
</evidence>
<keyword evidence="3" id="KW-1185">Reference proteome</keyword>
<dbReference type="EMBL" id="CM007651">
    <property type="protein sequence ID" value="ONI30379.1"/>
    <property type="molecule type" value="Genomic_DNA"/>
</dbReference>
<gene>
    <name evidence="2" type="ORF">PRUPE_1G247600</name>
</gene>
<dbReference type="Proteomes" id="UP000006882">
    <property type="component" value="Chromosome G1"/>
</dbReference>
<proteinExistence type="predicted"/>
<dbReference type="Gramene" id="ONI30379">
    <property type="protein sequence ID" value="ONI30379"/>
    <property type="gene ID" value="PRUPE_1G247600"/>
</dbReference>
<dbReference type="InterPro" id="IPR057619">
    <property type="entry name" value="PH_PHS1"/>
</dbReference>
<sequence length="329" mass="36914">MDPNQGGEKKQRRKRKSLKEMARSLAVVPCESVQSVQTKPTTATVSAVREQWEVHFALFFPYPPPPITSTCPDLVPLDPKYRRRRPLDRWISSSSLARLQLARDHSNSEVVLTVGFADKILEEHYVSKLHFIWPQVSCMSGFPARGTRAIFVSYRDCSEEIQKFGFRFLSLQEAEKFMNALKGICKEGMDTEPVNTDVGSEISSQSELTSSNRPLNPACKDLTTMTPVQTYTPKISPSLLNNEAEQYSCTQEFTPIDNFQSNFAALPPSFTSFLSNCGPVVEQVATQPTGSQEVDLKSQIARYMEDASFQDMLFQVEKVISEIGGDSML</sequence>
<organism evidence="2 3">
    <name type="scientific">Prunus persica</name>
    <name type="common">Peach</name>
    <name type="synonym">Amygdalus persica</name>
    <dbReference type="NCBI Taxonomy" id="3760"/>
    <lineage>
        <taxon>Eukaryota</taxon>
        <taxon>Viridiplantae</taxon>
        <taxon>Streptophyta</taxon>
        <taxon>Embryophyta</taxon>
        <taxon>Tracheophyta</taxon>
        <taxon>Spermatophyta</taxon>
        <taxon>Magnoliopsida</taxon>
        <taxon>eudicotyledons</taxon>
        <taxon>Gunneridae</taxon>
        <taxon>Pentapetalae</taxon>
        <taxon>rosids</taxon>
        <taxon>fabids</taxon>
        <taxon>Rosales</taxon>
        <taxon>Rosaceae</taxon>
        <taxon>Amygdaloideae</taxon>
        <taxon>Amygdaleae</taxon>
        <taxon>Prunus</taxon>
    </lineage>
</organism>
<dbReference type="STRING" id="3760.A0A251R2U3"/>
<protein>
    <recommendedName>
        <fullName evidence="1">Poor homologous synapsis 1 PH domain-containing protein</fullName>
    </recommendedName>
</protein>
<feature type="domain" description="Poor homologous synapsis 1 PH" evidence="1">
    <location>
        <begin position="50"/>
        <end position="194"/>
    </location>
</feature>
<name>A0A251R2U3_PRUPE</name>
<evidence type="ECO:0000313" key="2">
    <source>
        <dbReference type="EMBL" id="ONI30379.1"/>
    </source>
</evidence>
<reference evidence="2 3" key="1">
    <citation type="journal article" date="2013" name="Nat. Genet.">
        <title>The high-quality draft genome of peach (Prunus persica) identifies unique patterns of genetic diversity, domestication and genome evolution.</title>
        <authorList>
            <consortium name="International Peach Genome Initiative"/>
            <person name="Verde I."/>
            <person name="Abbott A.G."/>
            <person name="Scalabrin S."/>
            <person name="Jung S."/>
            <person name="Shu S."/>
            <person name="Marroni F."/>
            <person name="Zhebentyayeva T."/>
            <person name="Dettori M.T."/>
            <person name="Grimwood J."/>
            <person name="Cattonaro F."/>
            <person name="Zuccolo A."/>
            <person name="Rossini L."/>
            <person name="Jenkins J."/>
            <person name="Vendramin E."/>
            <person name="Meisel L.A."/>
            <person name="Decroocq V."/>
            <person name="Sosinski B."/>
            <person name="Prochnik S."/>
            <person name="Mitros T."/>
            <person name="Policriti A."/>
            <person name="Cipriani G."/>
            <person name="Dondini L."/>
            <person name="Ficklin S."/>
            <person name="Goodstein D.M."/>
            <person name="Xuan P."/>
            <person name="Del Fabbro C."/>
            <person name="Aramini V."/>
            <person name="Copetti D."/>
            <person name="Gonzalez S."/>
            <person name="Horner D.S."/>
            <person name="Falchi R."/>
            <person name="Lucas S."/>
            <person name="Mica E."/>
            <person name="Maldonado J."/>
            <person name="Lazzari B."/>
            <person name="Bielenberg D."/>
            <person name="Pirona R."/>
            <person name="Miculan M."/>
            <person name="Barakat A."/>
            <person name="Testolin R."/>
            <person name="Stella A."/>
            <person name="Tartarini S."/>
            <person name="Tonutti P."/>
            <person name="Arus P."/>
            <person name="Orellana A."/>
            <person name="Wells C."/>
            <person name="Main D."/>
            <person name="Vizzotto G."/>
            <person name="Silva H."/>
            <person name="Salamini F."/>
            <person name="Schmutz J."/>
            <person name="Morgante M."/>
            <person name="Rokhsar D.S."/>
        </authorList>
    </citation>
    <scope>NUCLEOTIDE SEQUENCE [LARGE SCALE GENOMIC DNA]</scope>
    <source>
        <strain evidence="3">cv. Nemared</strain>
    </source>
</reference>
<accession>A0A251R2U3</accession>